<dbReference type="Pfam" id="PF19578">
    <property type="entry name" value="DUF6090"/>
    <property type="match status" value="1"/>
</dbReference>
<dbReference type="KEGG" id="marb:CJ263_17055"/>
<sequence length="263" mass="30895">MIKFFRQIRQNLLSEGKTAKYLKYAIGEIILVVIGILIALQINSWNDNRKAKIVENNFFANVLLDLEKDDEKLNYYHRFHQKRIQYLDTLLTYVRNPNRTMGIEKFGMYVEPLFYSTNATNYATTFESAKSMGIFNNFREKDIVKELSQYYADFVLVENSFSAITRIVENQFEPLMYTLPEGYITETTGTLVVSEEDVQKFYQKVSSIKDNRDITYDYDRILKTSSFENYLIGDMGRSYGAIGIIETRKSILNRLLERIKEHD</sequence>
<dbReference type="AlphaFoldDB" id="A0A223V8Z5"/>
<dbReference type="EMBL" id="CP022957">
    <property type="protein sequence ID" value="ASV31786.1"/>
    <property type="molecule type" value="Genomic_DNA"/>
</dbReference>
<organism evidence="1 2">
    <name type="scientific">Maribacter cobaltidurans</name>
    <dbReference type="NCBI Taxonomy" id="1178778"/>
    <lineage>
        <taxon>Bacteria</taxon>
        <taxon>Pseudomonadati</taxon>
        <taxon>Bacteroidota</taxon>
        <taxon>Flavobacteriia</taxon>
        <taxon>Flavobacteriales</taxon>
        <taxon>Flavobacteriaceae</taxon>
        <taxon>Maribacter</taxon>
    </lineage>
</organism>
<evidence type="ECO:0000313" key="1">
    <source>
        <dbReference type="EMBL" id="ASV31786.1"/>
    </source>
</evidence>
<name>A0A223V8Z5_9FLAO</name>
<dbReference type="Proteomes" id="UP000215244">
    <property type="component" value="Chromosome"/>
</dbReference>
<evidence type="ECO:0000313" key="2">
    <source>
        <dbReference type="Proteomes" id="UP000215244"/>
    </source>
</evidence>
<dbReference type="RefSeq" id="WP_094998374.1">
    <property type="nucleotide sequence ID" value="NZ_BMJL01000010.1"/>
</dbReference>
<proteinExistence type="predicted"/>
<accession>A0A223V8Z5</accession>
<keyword evidence="2" id="KW-1185">Reference proteome</keyword>
<reference evidence="1 2" key="1">
    <citation type="submission" date="2017-08" db="EMBL/GenBank/DDBJ databases">
        <title>The complete genome sequence of Maribacter sp. B1, isolated from deep-sea sediment.</title>
        <authorList>
            <person name="Wu Y.-H."/>
            <person name="Cheng H."/>
            <person name="Xu X.-W."/>
        </authorList>
    </citation>
    <scope>NUCLEOTIDE SEQUENCE [LARGE SCALE GENOMIC DNA]</scope>
    <source>
        <strain evidence="1 2">B1</strain>
    </source>
</reference>
<dbReference type="InterPro" id="IPR045749">
    <property type="entry name" value="DUF6090"/>
</dbReference>
<protein>
    <submittedName>
        <fullName evidence="1">Uncharacterized protein</fullName>
    </submittedName>
</protein>
<gene>
    <name evidence="1" type="ORF">CJ263_17055</name>
</gene>
<dbReference type="OrthoDB" id="821805at2"/>